<comment type="caution">
    <text evidence="9">The sequence shown here is derived from an EMBL/GenBank/DDBJ whole genome shotgun (WGS) entry which is preliminary data.</text>
</comment>
<dbReference type="CDD" id="cd16429">
    <property type="entry name" value="VirB10"/>
    <property type="match status" value="1"/>
</dbReference>
<dbReference type="InterPro" id="IPR005498">
    <property type="entry name" value="T4SS_VirB10/TraB/TrbI"/>
</dbReference>
<dbReference type="OrthoDB" id="9766860at2"/>
<dbReference type="Proteomes" id="UP000050266">
    <property type="component" value="Unassembled WGS sequence"/>
</dbReference>
<dbReference type="PATRIC" id="fig|251720.4.peg.1037"/>
<evidence type="ECO:0000256" key="5">
    <source>
        <dbReference type="ARBA" id="ARBA00023136"/>
    </source>
</evidence>
<keyword evidence="4 8" id="KW-1133">Transmembrane helix</keyword>
<evidence type="ECO:0000256" key="7">
    <source>
        <dbReference type="SAM" id="MobiDB-lite"/>
    </source>
</evidence>
<dbReference type="Gene3D" id="2.40.128.260">
    <property type="entry name" value="Type IV secretion system, VirB10/TraB/TrbI"/>
    <property type="match status" value="1"/>
</dbReference>
<comment type="similarity">
    <text evidence="2">Belongs to the TrbI/VirB10 family.</text>
</comment>
<protein>
    <submittedName>
        <fullName evidence="9">GCN5-related N-acetyltransferase</fullName>
    </submittedName>
</protein>
<feature type="region of interest" description="Disordered" evidence="7">
    <location>
        <begin position="151"/>
        <end position="207"/>
    </location>
</feature>
<feature type="transmembrane region" description="Helical" evidence="8">
    <location>
        <begin position="21"/>
        <end position="44"/>
    </location>
</feature>
<dbReference type="RefSeq" id="WP_057434297.1">
    <property type="nucleotide sequence ID" value="NZ_LIHQ01000246.1"/>
</dbReference>
<proteinExistence type="inferred from homology"/>
<dbReference type="GO" id="GO:0016020">
    <property type="term" value="C:membrane"/>
    <property type="evidence" value="ECO:0007669"/>
    <property type="project" value="UniProtKB-SubCell"/>
</dbReference>
<sequence length="467" mass="51227">MTKESSPRVEEKPATYKRKMQLWFFVAGGIVLSLLGVLTLMNIWTNMNGGTKRTDPVEDAPPVRHSNNDARDQFNQLLDGRRPTPRPVAVETNRSTLEQQLDDLDNTTPQGKAIAAQEAAQKEQSMSAEEKELRAFRAKETTRALKAAQGGWNLSKKAKSAQTAQGSTPRADAASTPAPKGDINSQVANLNRPFNDGESLEQRRAEVKRRIEEAQRLRATLAAQGASGLPEAAGRGTPSPVRQELQQVSSGFSKPPENVVGYTKDNKYNADIEGKIKVPPGTEILTTLTKKAVSDYPGSSLKAIVSRDVYDTSRRYVVFPKGMEINIGIQRTRNVNEAISDRVAFLVKNGVRPDAKLIDFSKASSADREGVGAIGDQTDYHFLPQFLGVAAYALIGSQSSYSGTGDEKGSYAGDVGENSRQQFSPLVEKYLNIVPTQTIRPGQSFQVIIEEEMYVEPWSDLYAKYIN</sequence>
<feature type="coiled-coil region" evidence="6">
    <location>
        <begin position="112"/>
        <end position="139"/>
    </location>
</feature>
<evidence type="ECO:0000256" key="1">
    <source>
        <dbReference type="ARBA" id="ARBA00004167"/>
    </source>
</evidence>
<keyword evidence="5 8" id="KW-0472">Membrane</keyword>
<dbReference type="Pfam" id="PF03743">
    <property type="entry name" value="TrbI"/>
    <property type="match status" value="1"/>
</dbReference>
<evidence type="ECO:0000313" key="9">
    <source>
        <dbReference type="EMBL" id="KPZ05689.1"/>
    </source>
</evidence>
<keyword evidence="6" id="KW-0175">Coiled coil</keyword>
<comment type="subcellular location">
    <subcellularLocation>
        <location evidence="1">Membrane</location>
        <topology evidence="1">Single-pass membrane protein</topology>
    </subcellularLocation>
</comment>
<keyword evidence="9" id="KW-0808">Transferase</keyword>
<keyword evidence="3 8" id="KW-0812">Transmembrane</keyword>
<feature type="region of interest" description="Disordered" evidence="7">
    <location>
        <begin position="48"/>
        <end position="107"/>
    </location>
</feature>
<dbReference type="GO" id="GO:0016740">
    <property type="term" value="F:transferase activity"/>
    <property type="evidence" value="ECO:0007669"/>
    <property type="project" value="UniProtKB-KW"/>
</dbReference>
<dbReference type="EMBL" id="LJRQ01000433">
    <property type="protein sequence ID" value="KPZ05689.1"/>
    <property type="molecule type" value="Genomic_DNA"/>
</dbReference>
<dbReference type="InterPro" id="IPR042217">
    <property type="entry name" value="T4SS_VirB10/TrbI"/>
</dbReference>
<dbReference type="AlphaFoldDB" id="A0A0N8TAN5"/>
<evidence type="ECO:0000256" key="8">
    <source>
        <dbReference type="SAM" id="Phobius"/>
    </source>
</evidence>
<name>A0A0N8TAN5_PSEA0</name>
<evidence type="ECO:0000256" key="4">
    <source>
        <dbReference type="ARBA" id="ARBA00022989"/>
    </source>
</evidence>
<evidence type="ECO:0000256" key="2">
    <source>
        <dbReference type="ARBA" id="ARBA00010265"/>
    </source>
</evidence>
<accession>A0A0N8TAN5</accession>
<gene>
    <name evidence="9" type="ORF">ALO41_200184</name>
</gene>
<organism evidence="9 10">
    <name type="scientific">Pseudomonas amygdali pv. ulmi</name>
    <dbReference type="NCBI Taxonomy" id="251720"/>
    <lineage>
        <taxon>Bacteria</taxon>
        <taxon>Pseudomonadati</taxon>
        <taxon>Pseudomonadota</taxon>
        <taxon>Gammaproteobacteria</taxon>
        <taxon>Pseudomonadales</taxon>
        <taxon>Pseudomonadaceae</taxon>
        <taxon>Pseudomonas</taxon>
        <taxon>Pseudomonas amygdali</taxon>
    </lineage>
</organism>
<evidence type="ECO:0000313" key="10">
    <source>
        <dbReference type="Proteomes" id="UP000050266"/>
    </source>
</evidence>
<reference evidence="9 10" key="1">
    <citation type="submission" date="2015-09" db="EMBL/GenBank/DDBJ databases">
        <title>Genome announcement of multiple Pseudomonas syringae strains.</title>
        <authorList>
            <person name="Thakur S."/>
            <person name="Wang P.W."/>
            <person name="Gong Y."/>
            <person name="Weir B.S."/>
            <person name="Guttman D.S."/>
        </authorList>
    </citation>
    <scope>NUCLEOTIDE SEQUENCE [LARGE SCALE GENOMIC DNA]</scope>
    <source>
        <strain evidence="9 10">ICMP3962</strain>
    </source>
</reference>
<evidence type="ECO:0000256" key="3">
    <source>
        <dbReference type="ARBA" id="ARBA00022692"/>
    </source>
</evidence>
<evidence type="ECO:0000256" key="6">
    <source>
        <dbReference type="SAM" id="Coils"/>
    </source>
</evidence>